<keyword evidence="4" id="KW-0964">Secreted</keyword>
<evidence type="ECO:0000256" key="3">
    <source>
        <dbReference type="ARBA" id="ARBA00005709"/>
    </source>
</evidence>
<keyword evidence="9" id="KW-0282">Flagellum</keyword>
<evidence type="ECO:0000256" key="4">
    <source>
        <dbReference type="ARBA" id="ARBA00022525"/>
    </source>
</evidence>
<dbReference type="PANTHER" id="PTHR42792">
    <property type="entry name" value="FLAGELLIN"/>
    <property type="match status" value="1"/>
</dbReference>
<keyword evidence="6" id="KW-0175">Coiled coil</keyword>
<proteinExistence type="inferred from homology"/>
<protein>
    <submittedName>
        <fullName evidence="9">Flagellar hook protein</fullName>
    </submittedName>
</protein>
<evidence type="ECO:0000256" key="5">
    <source>
        <dbReference type="ARBA" id="ARBA00023143"/>
    </source>
</evidence>
<keyword evidence="10" id="KW-1185">Reference proteome</keyword>
<comment type="caution">
    <text evidence="9">The sequence shown here is derived from an EMBL/GenBank/DDBJ whole genome shotgun (WGS) entry which is preliminary data.</text>
</comment>
<dbReference type="GO" id="GO:0005198">
    <property type="term" value="F:structural molecule activity"/>
    <property type="evidence" value="ECO:0007669"/>
    <property type="project" value="InterPro"/>
</dbReference>
<organism evidence="9 10">
    <name type="scientific">Methylomonas koyamae</name>
    <dbReference type="NCBI Taxonomy" id="702114"/>
    <lineage>
        <taxon>Bacteria</taxon>
        <taxon>Pseudomonadati</taxon>
        <taxon>Pseudomonadota</taxon>
        <taxon>Gammaproteobacteria</taxon>
        <taxon>Methylococcales</taxon>
        <taxon>Methylococcaceae</taxon>
        <taxon>Methylomonas</taxon>
    </lineage>
</organism>
<dbReference type="RefSeq" id="WP_064023931.1">
    <property type="nucleotide sequence ID" value="NZ_LUUK01000004.1"/>
</dbReference>
<evidence type="ECO:0000256" key="2">
    <source>
        <dbReference type="ARBA" id="ARBA00004613"/>
    </source>
</evidence>
<dbReference type="GO" id="GO:0005576">
    <property type="term" value="C:extracellular region"/>
    <property type="evidence" value="ECO:0007669"/>
    <property type="project" value="UniProtKB-SubCell"/>
</dbReference>
<dbReference type="InterPro" id="IPR013384">
    <property type="entry name" value="Flagell_FlgL"/>
</dbReference>
<dbReference type="EMBL" id="LUUK01000004">
    <property type="protein sequence ID" value="OAI29148.1"/>
    <property type="molecule type" value="Genomic_DNA"/>
</dbReference>
<keyword evidence="9" id="KW-0966">Cell projection</keyword>
<dbReference type="NCBIfam" id="TIGR02550">
    <property type="entry name" value="flagell_flgL"/>
    <property type="match status" value="1"/>
</dbReference>
<evidence type="ECO:0000313" key="10">
    <source>
        <dbReference type="Proteomes" id="UP000077628"/>
    </source>
</evidence>
<feature type="domain" description="Flagellin C-terminal" evidence="8">
    <location>
        <begin position="218"/>
        <end position="300"/>
    </location>
</feature>
<dbReference type="SUPFAM" id="SSF64518">
    <property type="entry name" value="Phase 1 flagellin"/>
    <property type="match status" value="1"/>
</dbReference>
<dbReference type="Proteomes" id="UP000077628">
    <property type="component" value="Unassembled WGS sequence"/>
</dbReference>
<reference evidence="10" key="1">
    <citation type="submission" date="2016-03" db="EMBL/GenBank/DDBJ databases">
        <authorList>
            <person name="Heylen K."/>
            <person name="De Vos P."/>
            <person name="Vekeman B."/>
        </authorList>
    </citation>
    <scope>NUCLEOTIDE SEQUENCE [LARGE SCALE GENOMIC DNA]</scope>
    <source>
        <strain evidence="10">R-45383</strain>
    </source>
</reference>
<evidence type="ECO:0000313" key="9">
    <source>
        <dbReference type="EMBL" id="OAI29148.1"/>
    </source>
</evidence>
<evidence type="ECO:0000256" key="1">
    <source>
        <dbReference type="ARBA" id="ARBA00004365"/>
    </source>
</evidence>
<dbReference type="GO" id="GO:0009424">
    <property type="term" value="C:bacterial-type flagellum hook"/>
    <property type="evidence" value="ECO:0007669"/>
    <property type="project" value="InterPro"/>
</dbReference>
<evidence type="ECO:0000259" key="7">
    <source>
        <dbReference type="Pfam" id="PF00669"/>
    </source>
</evidence>
<dbReference type="Pfam" id="PF00700">
    <property type="entry name" value="Flagellin_C"/>
    <property type="match status" value="1"/>
</dbReference>
<comment type="subcellular location">
    <subcellularLocation>
        <location evidence="1">Bacterial flagellum</location>
    </subcellularLocation>
    <subcellularLocation>
        <location evidence="2">Secreted</location>
    </subcellularLocation>
</comment>
<accession>A0A177PFN8</accession>
<sequence length="301" mass="32787">MRISTTWNHQLGVDAMLEQQSKLSDTQLKLSSGKKYLSPSENAPAAVSLINLEQNIKENQQFQTNIGAARQRLELQESSLENATNVLQRIRELAVQGMNDSNTVTNRQEIAAEIDELNKQLLGMANTKNANGEYLFAGYKSDTIPFDTTTYAYQGDANQRSIAIGPSRTITDGDAGEAVFGVYSAGTLTPGGIDNAFQAINRLSQDLKANTPNSGSLDDIDRAMVRFETTRASTGARLHALDDQQNLNTDYILANKTTASAIGDLDYADALSKFSLQQTSLQAAQAAFTKVQNLSLFNYIS</sequence>
<dbReference type="Gene3D" id="1.20.1330.10">
    <property type="entry name" value="f41 fragment of flagellin, N-terminal domain"/>
    <property type="match status" value="1"/>
</dbReference>
<comment type="similarity">
    <text evidence="3">Belongs to the bacterial flagellin family.</text>
</comment>
<dbReference type="Pfam" id="PF00669">
    <property type="entry name" value="Flagellin_N"/>
    <property type="match status" value="1"/>
</dbReference>
<name>A0A177PFN8_9GAMM</name>
<dbReference type="InterPro" id="IPR046358">
    <property type="entry name" value="Flagellin_C"/>
</dbReference>
<keyword evidence="5" id="KW-0975">Bacterial flagellum</keyword>
<dbReference type="GO" id="GO:0071973">
    <property type="term" value="P:bacterial-type flagellum-dependent cell motility"/>
    <property type="evidence" value="ECO:0007669"/>
    <property type="project" value="InterPro"/>
</dbReference>
<dbReference type="OrthoDB" id="9768249at2"/>
<evidence type="ECO:0000256" key="6">
    <source>
        <dbReference type="SAM" id="Coils"/>
    </source>
</evidence>
<gene>
    <name evidence="9" type="ORF">A1355_16915</name>
</gene>
<keyword evidence="9" id="KW-0969">Cilium</keyword>
<dbReference type="STRING" id="702114.A1355_16915"/>
<dbReference type="InterPro" id="IPR001029">
    <property type="entry name" value="Flagellin_N"/>
</dbReference>
<evidence type="ECO:0000259" key="8">
    <source>
        <dbReference type="Pfam" id="PF00700"/>
    </source>
</evidence>
<feature type="coiled-coil region" evidence="6">
    <location>
        <begin position="73"/>
        <end position="127"/>
    </location>
</feature>
<feature type="domain" description="Flagellin N-terminal" evidence="7">
    <location>
        <begin position="16"/>
        <end position="140"/>
    </location>
</feature>
<dbReference type="AlphaFoldDB" id="A0A177PFN8"/>
<dbReference type="PANTHER" id="PTHR42792:SF1">
    <property type="entry name" value="FLAGELLAR HOOK-ASSOCIATED PROTEIN 3"/>
    <property type="match status" value="1"/>
</dbReference>
<dbReference type="InterPro" id="IPR001492">
    <property type="entry name" value="Flagellin"/>
</dbReference>